<dbReference type="RefSeq" id="WP_136901175.1">
    <property type="nucleotide sequence ID" value="NZ_SUME01000003.1"/>
</dbReference>
<evidence type="ECO:0000313" key="2">
    <source>
        <dbReference type="Proteomes" id="UP000306808"/>
    </source>
</evidence>
<dbReference type="AlphaFoldDB" id="A0A4U0P2V4"/>
<comment type="caution">
    <text evidence="1">The sequence shown here is derived from an EMBL/GenBank/DDBJ whole genome shotgun (WGS) entry which is preliminary data.</text>
</comment>
<protein>
    <submittedName>
        <fullName evidence="1">Uncharacterized protein</fullName>
    </submittedName>
</protein>
<reference evidence="1 2" key="1">
    <citation type="submission" date="2019-04" db="EMBL/GenBank/DDBJ databases">
        <title>Sphingobacterium olei sp. nov., isolated from oil-contaminated soil.</title>
        <authorList>
            <person name="Liu B."/>
        </authorList>
    </citation>
    <scope>NUCLEOTIDE SEQUENCE [LARGE SCALE GENOMIC DNA]</scope>
    <source>
        <strain evidence="1 2">HAL-9</strain>
    </source>
</reference>
<dbReference type="EMBL" id="SUME01000003">
    <property type="protein sequence ID" value="TJZ61529.1"/>
    <property type="molecule type" value="Genomic_DNA"/>
</dbReference>
<organism evidence="1 2">
    <name type="scientific">Sphingobacterium olei</name>
    <dbReference type="NCBI Taxonomy" id="2571155"/>
    <lineage>
        <taxon>Bacteria</taxon>
        <taxon>Pseudomonadati</taxon>
        <taxon>Bacteroidota</taxon>
        <taxon>Sphingobacteriia</taxon>
        <taxon>Sphingobacteriales</taxon>
        <taxon>Sphingobacteriaceae</taxon>
        <taxon>Sphingobacterium</taxon>
    </lineage>
</organism>
<sequence length="179" mass="20377">MKQLVLIILAACTYSLTYGQSKGNAAENLSKQPIFFIDSVQVDQSEMQKYNSNQIASVTIVKDSTYLHIYGNTPGSVYIETKSFSRKRFINYFRSKSIEFKQLLDSLENDNSFQYILNGKVLAKNYEGNLAAIDDKIFRSLTIIDKKELTSKYENTSKDFGILIASDVPENLYDGKNKF</sequence>
<dbReference type="OrthoDB" id="1390442at2"/>
<accession>A0A4U0P2V4</accession>
<dbReference type="Proteomes" id="UP000306808">
    <property type="component" value="Unassembled WGS sequence"/>
</dbReference>
<name>A0A4U0P2V4_9SPHI</name>
<gene>
    <name evidence="1" type="ORF">FAZ15_10095</name>
</gene>
<keyword evidence="2" id="KW-1185">Reference proteome</keyword>
<evidence type="ECO:0000313" key="1">
    <source>
        <dbReference type="EMBL" id="TJZ61529.1"/>
    </source>
</evidence>
<proteinExistence type="predicted"/>